<reference evidence="1" key="1">
    <citation type="submission" date="2020-09" db="EMBL/GenBank/DDBJ databases">
        <authorList>
            <person name="Palma L."/>
            <person name="Caballero P."/>
            <person name="Berry C."/>
            <person name="Del Valle E."/>
        </authorList>
    </citation>
    <scope>NUCLEOTIDE SEQUENCE</scope>
    <source>
        <strain evidence="1">M</strain>
    </source>
</reference>
<accession>A0AAW3YYY2</accession>
<dbReference type="EMBL" id="JACXBF010000272">
    <property type="protein sequence ID" value="MBD2801358.1"/>
    <property type="molecule type" value="Genomic_DNA"/>
</dbReference>
<sequence length="46" mass="5206">MVAYKNDEIRRFCPWRPLSDLLKQATACEVGGLTRQGGEQSPLKNQ</sequence>
<reference evidence="1" key="2">
    <citation type="journal article" date="2024" name="Toxins">
        <title>Genome Sequence Analysis of Native Xenorhabdus Strains Isolated from Entomopathogenic Nematodes in Argentina.</title>
        <authorList>
            <person name="Palma L."/>
            <person name="Frizzo L."/>
            <person name="Kaiser S."/>
            <person name="Berry C."/>
            <person name="Caballero P."/>
            <person name="Bode H.B."/>
            <person name="Del Valle E.E."/>
        </authorList>
    </citation>
    <scope>NUCLEOTIDE SEQUENCE</scope>
    <source>
        <strain evidence="1">M</strain>
    </source>
</reference>
<dbReference type="AlphaFoldDB" id="A0AAW3YYY2"/>
<dbReference type="GeneID" id="97127021"/>
<evidence type="ECO:0008006" key="2">
    <source>
        <dbReference type="Google" id="ProtNLM"/>
    </source>
</evidence>
<evidence type="ECO:0000313" key="1">
    <source>
        <dbReference type="EMBL" id="MBD2801358.1"/>
    </source>
</evidence>
<dbReference type="RefSeq" id="WP_167331036.1">
    <property type="nucleotide sequence ID" value="NZ_CAWNPE010000001.1"/>
</dbReference>
<dbReference type="Proteomes" id="UP001193920">
    <property type="component" value="Unassembled WGS sequence"/>
</dbReference>
<name>A0AAW3YYY2_9GAMM</name>
<organism evidence="1">
    <name type="scientific">Xenorhabdus szentirmaii</name>
    <dbReference type="NCBI Taxonomy" id="290112"/>
    <lineage>
        <taxon>Bacteria</taxon>
        <taxon>Pseudomonadati</taxon>
        <taxon>Pseudomonadota</taxon>
        <taxon>Gammaproteobacteria</taxon>
        <taxon>Enterobacterales</taxon>
        <taxon>Morganellaceae</taxon>
        <taxon>Xenorhabdus</taxon>
    </lineage>
</organism>
<protein>
    <recommendedName>
        <fullName evidence="2">Transposase</fullName>
    </recommendedName>
</protein>
<comment type="caution">
    <text evidence="1">The sequence shown here is derived from an EMBL/GenBank/DDBJ whole genome shotgun (WGS) entry which is preliminary data.</text>
</comment>
<proteinExistence type="predicted"/>
<gene>
    <name evidence="1" type="ORF">ID854_13030</name>
</gene>